<name>A0AC35ETV5_9BILA</name>
<accession>A0AC35ETV5</accession>
<proteinExistence type="predicted"/>
<dbReference type="WBParaSite" id="PS1159_v2.g10643.t1">
    <property type="protein sequence ID" value="PS1159_v2.g10643.t1"/>
    <property type="gene ID" value="PS1159_v2.g10643"/>
</dbReference>
<evidence type="ECO:0000313" key="1">
    <source>
        <dbReference type="Proteomes" id="UP000887580"/>
    </source>
</evidence>
<dbReference type="Proteomes" id="UP000887580">
    <property type="component" value="Unplaced"/>
</dbReference>
<organism evidence="1 2">
    <name type="scientific">Panagrolaimus sp. PS1159</name>
    <dbReference type="NCBI Taxonomy" id="55785"/>
    <lineage>
        <taxon>Eukaryota</taxon>
        <taxon>Metazoa</taxon>
        <taxon>Ecdysozoa</taxon>
        <taxon>Nematoda</taxon>
        <taxon>Chromadorea</taxon>
        <taxon>Rhabditida</taxon>
        <taxon>Tylenchina</taxon>
        <taxon>Panagrolaimomorpha</taxon>
        <taxon>Panagrolaimoidea</taxon>
        <taxon>Panagrolaimidae</taxon>
        <taxon>Panagrolaimus</taxon>
    </lineage>
</organism>
<sequence>MPQTVSIILCILFILFLPNTLSAEDGDINKATEDGKDNIALIFNSLIATFVISTIISTGTCILLWHTFFYTYANFYRIMWSLEEKLRIATRRLSDRKLGDNIMEQLKQMAPYDAARNKHEISTMLKSVYKK</sequence>
<evidence type="ECO:0000313" key="2">
    <source>
        <dbReference type="WBParaSite" id="PS1159_v2.g10643.t1"/>
    </source>
</evidence>
<protein>
    <submittedName>
        <fullName evidence="2">Uncharacterized protein</fullName>
    </submittedName>
</protein>
<reference evidence="2" key="1">
    <citation type="submission" date="2022-11" db="UniProtKB">
        <authorList>
            <consortium name="WormBaseParasite"/>
        </authorList>
    </citation>
    <scope>IDENTIFICATION</scope>
</reference>